<dbReference type="InterPro" id="IPR011990">
    <property type="entry name" value="TPR-like_helical_dom_sf"/>
</dbReference>
<evidence type="ECO:0000256" key="2">
    <source>
        <dbReference type="SAM" id="Phobius"/>
    </source>
</evidence>
<evidence type="ECO:0000313" key="4">
    <source>
        <dbReference type="EMBL" id="MDI1431766.1"/>
    </source>
</evidence>
<reference evidence="4 5" key="1">
    <citation type="submission" date="2023-04" db="EMBL/GenBank/DDBJ databases">
        <title>The genome sequence of Polyangium sorediatum DSM14670.</title>
        <authorList>
            <person name="Zhang X."/>
        </authorList>
    </citation>
    <scope>NUCLEOTIDE SEQUENCE [LARGE SCALE GENOMIC DNA]</scope>
    <source>
        <strain evidence="4 5">DSM 14670</strain>
    </source>
</reference>
<evidence type="ECO:0000259" key="3">
    <source>
        <dbReference type="Pfam" id="PF13525"/>
    </source>
</evidence>
<evidence type="ECO:0000256" key="1">
    <source>
        <dbReference type="ARBA" id="ARBA00022729"/>
    </source>
</evidence>
<keyword evidence="5" id="KW-1185">Reference proteome</keyword>
<dbReference type="InterPro" id="IPR039565">
    <property type="entry name" value="BamD-like"/>
</dbReference>
<keyword evidence="2" id="KW-0472">Membrane</keyword>
<dbReference type="Pfam" id="PF13525">
    <property type="entry name" value="YfiO"/>
    <property type="match status" value="1"/>
</dbReference>
<keyword evidence="2" id="KW-0812">Transmembrane</keyword>
<accession>A0ABT6NTW3</accession>
<comment type="caution">
    <text evidence="4">The sequence shown here is derived from an EMBL/GenBank/DDBJ whole genome shotgun (WGS) entry which is preliminary data.</text>
</comment>
<evidence type="ECO:0000313" key="5">
    <source>
        <dbReference type="Proteomes" id="UP001160301"/>
    </source>
</evidence>
<dbReference type="SUPFAM" id="SSF48452">
    <property type="entry name" value="TPR-like"/>
    <property type="match status" value="1"/>
</dbReference>
<gene>
    <name evidence="4" type="ORF">QHF89_19880</name>
</gene>
<feature type="domain" description="Outer membrane lipoprotein BamD-like" evidence="3">
    <location>
        <begin position="165"/>
        <end position="282"/>
    </location>
</feature>
<feature type="transmembrane region" description="Helical" evidence="2">
    <location>
        <begin position="50"/>
        <end position="73"/>
    </location>
</feature>
<keyword evidence="1" id="KW-0732">Signal</keyword>
<dbReference type="Proteomes" id="UP001160301">
    <property type="component" value="Unassembled WGS sequence"/>
</dbReference>
<organism evidence="4 5">
    <name type="scientific">Polyangium sorediatum</name>
    <dbReference type="NCBI Taxonomy" id="889274"/>
    <lineage>
        <taxon>Bacteria</taxon>
        <taxon>Pseudomonadati</taxon>
        <taxon>Myxococcota</taxon>
        <taxon>Polyangia</taxon>
        <taxon>Polyangiales</taxon>
        <taxon>Polyangiaceae</taxon>
        <taxon>Polyangium</taxon>
    </lineage>
</organism>
<dbReference type="EMBL" id="JARZHI010000016">
    <property type="protein sequence ID" value="MDI1431766.1"/>
    <property type="molecule type" value="Genomic_DNA"/>
</dbReference>
<dbReference type="RefSeq" id="WP_136966390.1">
    <property type="nucleotide sequence ID" value="NZ_JARZHI010000016.1"/>
</dbReference>
<protein>
    <submittedName>
        <fullName evidence="4">Tetratricopeptide repeat protein</fullName>
    </submittedName>
</protein>
<dbReference type="Gene3D" id="1.25.40.10">
    <property type="entry name" value="Tetratricopeptide repeat domain"/>
    <property type="match status" value="1"/>
</dbReference>
<keyword evidence="2" id="KW-1133">Transmembrane helix</keyword>
<proteinExistence type="predicted"/>
<sequence length="286" mass="32595">MDQFDDELREIKREIVESRGLIIKTNNLTNALAADLKTISKRQLGFERRAFWNSASANLLFVLVVIGVVKLAWDARIDSVQAETKQAQDKILKLDTDVKEMQRRADDRTRAESAAAAFYELVRAGRRQEIIDGFEALRKEPLSRAEIAFFTDAVDTARAELGIKSYQLGLDHLRTGRWHEAAVAFEDAIRMKENAAHTPSARLNLARAYRKLNRQRDAIPMLMQLSEASADKEITDDAMFLLCECLVDIQAWNDAKTTLRAFIRRFPDSPFLNDARMELADISLKH</sequence>
<name>A0ABT6NTW3_9BACT</name>